<feature type="compositionally biased region" description="Basic and acidic residues" evidence="1">
    <location>
        <begin position="838"/>
        <end position="847"/>
    </location>
</feature>
<reference evidence="3" key="1">
    <citation type="submission" date="2025-08" db="UniProtKB">
        <authorList>
            <consortium name="RefSeq"/>
        </authorList>
    </citation>
    <scope>IDENTIFICATION</scope>
    <source>
        <tissue evidence="3">Muscle</tissue>
    </source>
</reference>
<dbReference type="RefSeq" id="XP_019517542.1">
    <property type="nucleotide sequence ID" value="XM_019661997.1"/>
</dbReference>
<dbReference type="Pfam" id="PF15146">
    <property type="entry name" value="FANCAA"/>
    <property type="match status" value="1"/>
</dbReference>
<sequence length="906" mass="95557">MAGLAPRVDYLADFCPLGGLTAGRPRVLSRGAEIVLSTGRELVYVYDREGRLLTAVYKFPGPVWHLEVLARRGALYVLCAQRGIYCLSLDQASRSVRQNGGDDKDREPPYPVIPVDLHACVLPDATLCAFTVLDSVLVTLAQGPAQWKVQLFERPCPGEDPRPRGLIGEVELSTCNPPAGSPGEPRAPRFLPVLCSVSPPGSRALHGLLRGSGDFTLEGALFGLLFGADASLLESPVILCGLPDGQLCSVVLKTLVTSRSAPGDPKALVKILHHLEEPVIFIGALRTEPLAEDVEDTYSDCLVALGHHGRTLAIKASWDEAGNLVPELREYCLPGPVLCAACCGNGLMYHSTPSNLCVVDLARAGVHGDPVQPSRGPGGLPSLLCPTSLSVCSVVTLSVSSSVPEGGTELLALSAKGRLMTCSLDPSAETPHPAGVTAANAGRKIKELLCGIGTVSERVSSLKKAVDQRNRALTCLNEAMNVSCTLLSHREGPRPITCTTTTSWLHLGLRDLLTATCLLENSSSFSLDRGWALCIQVLASPHAAELDPAGSAVTYTVPVDRLSPGGRQEVTLPLGPGEDGVLDLPVTVSCTLFYSLREVVGGALAPSDSFEDPSLGGCPADILPEQEGICLPLSEHTVDMLHGLRFRGLAAPCTQAPGPLRPPSDPVNTFLATCRRLGSEQAEPTSLRAKYLPPSVAAIRVSAELLRATLGDSYSGVSLCCATLQWLLAENATADVVRAQALSSVQGVAPDGTDIHLTIHEVTVTDLCPEGPIQAVEIQVESPSLANMCGVHHAVIRRMQKVGVGSRPPCSPGARPPGAGAGCCSPVQGSGTMTPKSEGLHVPEESLHSSSLPAQRALQWQHQPTLTTFPKHGVCISLTWDLSVHVPRRPPSLRTREPVAGALTRL</sequence>
<organism evidence="2 3">
    <name type="scientific">Hipposideros armiger</name>
    <name type="common">Great Himalayan leaf-nosed bat</name>
    <dbReference type="NCBI Taxonomy" id="186990"/>
    <lineage>
        <taxon>Eukaryota</taxon>
        <taxon>Metazoa</taxon>
        <taxon>Chordata</taxon>
        <taxon>Craniata</taxon>
        <taxon>Vertebrata</taxon>
        <taxon>Euteleostomi</taxon>
        <taxon>Mammalia</taxon>
        <taxon>Eutheria</taxon>
        <taxon>Laurasiatheria</taxon>
        <taxon>Chiroptera</taxon>
        <taxon>Yinpterochiroptera</taxon>
        <taxon>Rhinolophoidea</taxon>
        <taxon>Hipposideridae</taxon>
        <taxon>Hipposideros</taxon>
    </lineage>
</organism>
<evidence type="ECO:0000313" key="3">
    <source>
        <dbReference type="RefSeq" id="XP_019517542.1"/>
    </source>
</evidence>
<evidence type="ECO:0000313" key="2">
    <source>
        <dbReference type="Proteomes" id="UP000694851"/>
    </source>
</evidence>
<dbReference type="GO" id="GO:0005654">
    <property type="term" value="C:nucleoplasm"/>
    <property type="evidence" value="ECO:0007669"/>
    <property type="project" value="TreeGrafter"/>
</dbReference>
<protein>
    <submittedName>
        <fullName evidence="3">Fanconi anemia core complex-associated protein 100 isoform X1</fullName>
    </submittedName>
</protein>
<dbReference type="AlphaFoldDB" id="A0A8B7SVW1"/>
<accession>A0A8B7SVW1</accession>
<dbReference type="GO" id="GO:0043240">
    <property type="term" value="C:Fanconi anaemia nuclear complex"/>
    <property type="evidence" value="ECO:0007669"/>
    <property type="project" value="InterPro"/>
</dbReference>
<dbReference type="Proteomes" id="UP000694851">
    <property type="component" value="Unplaced"/>
</dbReference>
<dbReference type="CTD" id="80233"/>
<name>A0A8B7SVW1_HIPAR</name>
<evidence type="ECO:0000256" key="1">
    <source>
        <dbReference type="SAM" id="MobiDB-lite"/>
    </source>
</evidence>
<proteinExistence type="predicted"/>
<dbReference type="KEGG" id="hai:109393078"/>
<feature type="region of interest" description="Disordered" evidence="1">
    <location>
        <begin position="807"/>
        <end position="852"/>
    </location>
</feature>
<dbReference type="InterPro" id="IPR029251">
    <property type="entry name" value="Faap100"/>
</dbReference>
<dbReference type="GeneID" id="109393078"/>
<gene>
    <name evidence="3" type="primary">FAAP100</name>
</gene>
<dbReference type="GO" id="GO:0036297">
    <property type="term" value="P:interstrand cross-link repair"/>
    <property type="evidence" value="ECO:0007669"/>
    <property type="project" value="InterPro"/>
</dbReference>
<dbReference type="OrthoDB" id="6495021at2759"/>
<keyword evidence="2" id="KW-1185">Reference proteome</keyword>
<dbReference type="PANTHER" id="PTHR14890:SF1">
    <property type="entry name" value="FANCONI ANEMIA CORE COMPLEX-ASSOCIATED PROTEIN 100"/>
    <property type="match status" value="1"/>
</dbReference>
<dbReference type="PANTHER" id="PTHR14890">
    <property type="entry name" value="FANCONI ANEMIA CORE COMPLEX-ASSOCIATED PROTEIN 100"/>
    <property type="match status" value="1"/>
</dbReference>
<feature type="compositionally biased region" description="Low complexity" evidence="1">
    <location>
        <begin position="816"/>
        <end position="826"/>
    </location>
</feature>